<name>A0A915I9X0_ROMCU</name>
<dbReference type="AlphaFoldDB" id="A0A915I9X0"/>
<dbReference type="WBParaSite" id="nRc.2.0.1.t10568-RA">
    <property type="protein sequence ID" value="nRc.2.0.1.t10568-RA"/>
    <property type="gene ID" value="nRc.2.0.1.g10568"/>
</dbReference>
<proteinExistence type="predicted"/>
<evidence type="ECO:0000313" key="1">
    <source>
        <dbReference type="Proteomes" id="UP000887565"/>
    </source>
</evidence>
<protein>
    <submittedName>
        <fullName evidence="2">Uncharacterized protein</fullName>
    </submittedName>
</protein>
<sequence>MTGLGCGGIARSGAVGTLSPTTGVVMCTMSMEGAHLKMCPREGPLPMLWMCTNSCAGSIGFRGAGNSGWAVSFTIWALSLLISICDHQISSDCIDHDC</sequence>
<keyword evidence="1" id="KW-1185">Reference proteome</keyword>
<organism evidence="1 2">
    <name type="scientific">Romanomermis culicivorax</name>
    <name type="common">Nematode worm</name>
    <dbReference type="NCBI Taxonomy" id="13658"/>
    <lineage>
        <taxon>Eukaryota</taxon>
        <taxon>Metazoa</taxon>
        <taxon>Ecdysozoa</taxon>
        <taxon>Nematoda</taxon>
        <taxon>Enoplea</taxon>
        <taxon>Dorylaimia</taxon>
        <taxon>Mermithida</taxon>
        <taxon>Mermithoidea</taxon>
        <taxon>Mermithidae</taxon>
        <taxon>Romanomermis</taxon>
    </lineage>
</organism>
<accession>A0A915I9X0</accession>
<dbReference type="Proteomes" id="UP000887565">
    <property type="component" value="Unplaced"/>
</dbReference>
<evidence type="ECO:0000313" key="2">
    <source>
        <dbReference type="WBParaSite" id="nRc.2.0.1.t10568-RA"/>
    </source>
</evidence>
<reference evidence="2" key="1">
    <citation type="submission" date="2022-11" db="UniProtKB">
        <authorList>
            <consortium name="WormBaseParasite"/>
        </authorList>
    </citation>
    <scope>IDENTIFICATION</scope>
</reference>